<feature type="chain" id="PRO_5039136510" evidence="2">
    <location>
        <begin position="20"/>
        <end position="97"/>
    </location>
</feature>
<feature type="compositionally biased region" description="Pro residues" evidence="1">
    <location>
        <begin position="78"/>
        <end position="97"/>
    </location>
</feature>
<name>A0A840PGN3_9ACTN</name>
<accession>A0A840PGN3</accession>
<organism evidence="3 4">
    <name type="scientific">Thermocatellispora tengchongensis</name>
    <dbReference type="NCBI Taxonomy" id="1073253"/>
    <lineage>
        <taxon>Bacteria</taxon>
        <taxon>Bacillati</taxon>
        <taxon>Actinomycetota</taxon>
        <taxon>Actinomycetes</taxon>
        <taxon>Streptosporangiales</taxon>
        <taxon>Streptosporangiaceae</taxon>
        <taxon>Thermocatellispora</taxon>
    </lineage>
</organism>
<reference evidence="3 4" key="1">
    <citation type="submission" date="2020-08" db="EMBL/GenBank/DDBJ databases">
        <title>Genomic Encyclopedia of Type Strains, Phase IV (KMG-IV): sequencing the most valuable type-strain genomes for metagenomic binning, comparative biology and taxonomic classification.</title>
        <authorList>
            <person name="Goeker M."/>
        </authorList>
    </citation>
    <scope>NUCLEOTIDE SEQUENCE [LARGE SCALE GENOMIC DNA]</scope>
    <source>
        <strain evidence="3 4">DSM 45615</strain>
    </source>
</reference>
<sequence>MAARNVLAAVLALALALFAGTVVPGSDQAHHSRPGVTQPDGNPLPAFHADALALPPEAAPHPPQAVRPVAVAAAPRDPAAPRPATPAAPRAPPALDH</sequence>
<gene>
    <name evidence="3" type="ORF">HNP84_008055</name>
</gene>
<keyword evidence="4" id="KW-1185">Reference proteome</keyword>
<feature type="compositionally biased region" description="Low complexity" evidence="1">
    <location>
        <begin position="66"/>
        <end position="77"/>
    </location>
</feature>
<dbReference type="EMBL" id="JACHGN010000022">
    <property type="protein sequence ID" value="MBB5138302.1"/>
    <property type="molecule type" value="Genomic_DNA"/>
</dbReference>
<evidence type="ECO:0000256" key="2">
    <source>
        <dbReference type="SAM" id="SignalP"/>
    </source>
</evidence>
<feature type="region of interest" description="Disordered" evidence="1">
    <location>
        <begin position="24"/>
        <end position="97"/>
    </location>
</feature>
<dbReference type="RefSeq" id="WP_185055174.1">
    <property type="nucleotide sequence ID" value="NZ_BAABIX010000018.1"/>
</dbReference>
<protein>
    <submittedName>
        <fullName evidence="3">Uncharacterized protein</fullName>
    </submittedName>
</protein>
<comment type="caution">
    <text evidence="3">The sequence shown here is derived from an EMBL/GenBank/DDBJ whole genome shotgun (WGS) entry which is preliminary data.</text>
</comment>
<feature type="signal peptide" evidence="2">
    <location>
        <begin position="1"/>
        <end position="19"/>
    </location>
</feature>
<evidence type="ECO:0000313" key="3">
    <source>
        <dbReference type="EMBL" id="MBB5138302.1"/>
    </source>
</evidence>
<keyword evidence="2" id="KW-0732">Signal</keyword>
<dbReference type="Proteomes" id="UP000578449">
    <property type="component" value="Unassembled WGS sequence"/>
</dbReference>
<evidence type="ECO:0000256" key="1">
    <source>
        <dbReference type="SAM" id="MobiDB-lite"/>
    </source>
</evidence>
<proteinExistence type="predicted"/>
<dbReference type="AlphaFoldDB" id="A0A840PGN3"/>
<evidence type="ECO:0000313" key="4">
    <source>
        <dbReference type="Proteomes" id="UP000578449"/>
    </source>
</evidence>